<protein>
    <submittedName>
        <fullName evidence="1">Uncharacterized protein</fullName>
    </submittedName>
</protein>
<proteinExistence type="predicted"/>
<evidence type="ECO:0000313" key="1">
    <source>
        <dbReference type="EMBL" id="ASE99784.1"/>
    </source>
</evidence>
<sequence length="52" mass="6126">MGNIKQQLIDAENSAPHMSRDDFVAKFGNYYIDVYESYWTPLTVEERKRGLK</sequence>
<organism evidence="1">
    <name type="scientific">uncultured virus</name>
    <dbReference type="NCBI Taxonomy" id="340016"/>
    <lineage>
        <taxon>Viruses</taxon>
        <taxon>environmental samples</taxon>
    </lineage>
</organism>
<dbReference type="EMBL" id="KY052795">
    <property type="protein sequence ID" value="ASE99784.1"/>
    <property type="molecule type" value="Genomic_DNA"/>
</dbReference>
<reference evidence="1" key="2">
    <citation type="journal article" date="2017" name="Nat. Commun.">
        <title>Single-virus genomics reveals hidden cosmopolitan and abundant viruses.</title>
        <authorList>
            <person name="Martinez-Hernandez F."/>
            <person name="Fornas O."/>
            <person name="Lluesma Gomez M."/>
            <person name="Bolduc B."/>
            <person name="de la Cruz Pena M.J."/>
            <person name="Martinez J.M."/>
            <person name="Anton J."/>
            <person name="Gasol J.M."/>
            <person name="Rosselli R."/>
            <person name="Rodriguez-Valera F."/>
            <person name="Sullivan M.B."/>
            <person name="Acinas S.G."/>
            <person name="Martinez-Garcia M."/>
        </authorList>
    </citation>
    <scope>NUCLEOTIDE SEQUENCE</scope>
</reference>
<name>A0A218MKH6_9VIRU</name>
<accession>A0A218MKH6</accession>
<reference evidence="1" key="1">
    <citation type="submission" date="2016-10" db="EMBL/GenBank/DDBJ databases">
        <authorList>
            <person name="Varghese N."/>
        </authorList>
    </citation>
    <scope>NUCLEOTIDE SEQUENCE</scope>
</reference>